<dbReference type="Pfam" id="PF05593">
    <property type="entry name" value="RHS_repeat"/>
    <property type="match status" value="4"/>
</dbReference>
<dbReference type="InterPro" id="IPR002931">
    <property type="entry name" value="Transglutaminase-like"/>
</dbReference>
<dbReference type="InterPro" id="IPR013783">
    <property type="entry name" value="Ig-like_fold"/>
</dbReference>
<dbReference type="InterPro" id="IPR031325">
    <property type="entry name" value="RHS_repeat"/>
</dbReference>
<evidence type="ECO:0000259" key="5">
    <source>
        <dbReference type="Pfam" id="PF20148"/>
    </source>
</evidence>
<evidence type="ECO:0000259" key="3">
    <source>
        <dbReference type="Pfam" id="PF01841"/>
    </source>
</evidence>
<dbReference type="PANTHER" id="PTHR32305:SF15">
    <property type="entry name" value="PROTEIN RHSA-RELATED"/>
    <property type="match status" value="1"/>
</dbReference>
<keyword evidence="1" id="KW-0812">Transmembrane</keyword>
<dbReference type="InterPro" id="IPR038765">
    <property type="entry name" value="Papain-like_cys_pep_sf"/>
</dbReference>
<dbReference type="Gene3D" id="3.10.620.30">
    <property type="match status" value="1"/>
</dbReference>
<evidence type="ECO:0000259" key="4">
    <source>
        <dbReference type="Pfam" id="PF14021"/>
    </source>
</evidence>
<feature type="domain" description="Transglutaminase-like" evidence="3">
    <location>
        <begin position="239"/>
        <end position="384"/>
    </location>
</feature>
<proteinExistence type="predicted"/>
<dbReference type="Pfam" id="PF01841">
    <property type="entry name" value="Transglut_core"/>
    <property type="match status" value="1"/>
</dbReference>
<dbReference type="Proteomes" id="UP001214250">
    <property type="component" value="Chromosome 2"/>
</dbReference>
<evidence type="ECO:0000256" key="1">
    <source>
        <dbReference type="SAM" id="Phobius"/>
    </source>
</evidence>
<keyword evidence="1" id="KW-1133">Transmembrane helix</keyword>
<feature type="transmembrane region" description="Helical" evidence="1">
    <location>
        <begin position="3354"/>
        <end position="3374"/>
    </location>
</feature>
<feature type="signal peptide" evidence="2">
    <location>
        <begin position="1"/>
        <end position="30"/>
    </location>
</feature>
<dbReference type="Gene3D" id="2.60.40.4070">
    <property type="match status" value="1"/>
</dbReference>
<feature type="transmembrane region" description="Helical" evidence="1">
    <location>
        <begin position="3386"/>
        <end position="3411"/>
    </location>
</feature>
<reference evidence="6 7" key="1">
    <citation type="submission" date="2023-02" db="EMBL/GenBank/DDBJ databases">
        <title>Genome sequence of Lentisphaera profundi SAORIC-696.</title>
        <authorList>
            <person name="Kim e."/>
            <person name="Cho J.-C."/>
            <person name="Choi A."/>
            <person name="Kang I."/>
        </authorList>
    </citation>
    <scope>NUCLEOTIDE SEQUENCE [LARGE SCALE GENOMIC DNA]</scope>
    <source>
        <strain evidence="6 7">SAORIC-696</strain>
    </source>
</reference>
<keyword evidence="2" id="KW-0732">Signal</keyword>
<dbReference type="InterPro" id="IPR045351">
    <property type="entry name" value="DUF6531"/>
</dbReference>
<accession>A0ABY7VUC5</accession>
<feature type="domain" description="TNT" evidence="4">
    <location>
        <begin position="3486"/>
        <end position="3572"/>
    </location>
</feature>
<evidence type="ECO:0000313" key="7">
    <source>
        <dbReference type="Proteomes" id="UP001214250"/>
    </source>
</evidence>
<gene>
    <name evidence="6" type="ORF">PQO03_17725</name>
</gene>
<feature type="domain" description="DUF6531" evidence="5">
    <location>
        <begin position="1981"/>
        <end position="2045"/>
    </location>
</feature>
<dbReference type="InterPro" id="IPR006530">
    <property type="entry name" value="YD"/>
</dbReference>
<dbReference type="EMBL" id="CP117812">
    <property type="protein sequence ID" value="WDE97667.1"/>
    <property type="molecule type" value="Genomic_DNA"/>
</dbReference>
<dbReference type="Gene3D" id="2.180.10.10">
    <property type="entry name" value="RHS repeat-associated core"/>
    <property type="match status" value="3"/>
</dbReference>
<dbReference type="Gene3D" id="2.60.40.10">
    <property type="entry name" value="Immunoglobulins"/>
    <property type="match status" value="5"/>
</dbReference>
<evidence type="ECO:0000256" key="2">
    <source>
        <dbReference type="SAM" id="SignalP"/>
    </source>
</evidence>
<dbReference type="InterPro" id="IPR025331">
    <property type="entry name" value="TNT"/>
</dbReference>
<dbReference type="RefSeq" id="WP_274152191.1">
    <property type="nucleotide sequence ID" value="NZ_CP117812.1"/>
</dbReference>
<name>A0ABY7VUC5_9BACT</name>
<keyword evidence="1" id="KW-0472">Membrane</keyword>
<feature type="chain" id="PRO_5045505098" evidence="2">
    <location>
        <begin position="31"/>
        <end position="3574"/>
    </location>
</feature>
<keyword evidence="7" id="KW-1185">Reference proteome</keyword>
<dbReference type="Pfam" id="PF14021">
    <property type="entry name" value="TNT"/>
    <property type="match status" value="1"/>
</dbReference>
<dbReference type="InterPro" id="IPR022385">
    <property type="entry name" value="Rhs_assc_core"/>
</dbReference>
<sequence length="3574" mass="390971">MKRYKSSYSFKMRVFSALTLLCSLPALLGAQDFINDQIQQSNQETAQAEVEYQAFKAGVFDYIRVELLPAALLLVEKAEEGVEISDEELEALALKCDKTKMALLDVISDTQDQVEEEGDPNLILENKIQVINGALTQLRQLENVLPGLQSANQTEREQASAFVLSISSEVFQDFQQLNTIQNSLDSSYSAESGSTLLALSRPVLNAAVSEYTQNTISGDPQDSDVEVDSNLTSDKQAIQDLATELKTPVKVFEYFRNNFVHELYFGARKSTAQVLRQKAANDADMASAMISVLRALGVPARYAYGTTRLSDVDLANWLGVHDSQLALVLAENHIPYQKLTTGDYLIDRVWVLAYIDYFPYRGATPVDASLTLIERGDTWVAMDPAFKKHHYSQRRDIASDLSMNTQSFLTNTEQQSTLAPLLGHHTIANSTPFPTKDNVTALPQTFILNDVIGLGNRLAEYMNQNQLMLDTVFQEKLISEELYGLIPTTDFYQVHAYGPHFSHLPQDLQSTISLELLDAAGKPSATIELPAAQALDSSIDITWIPASQEDSDILAELEELENGKIDSYQANVYARILLNGQTYADSAESIPVGSIRKLVCSINEAGANFDDADAALTFKRDIQLTAGSLSTFVTTFGQEQNLEHFLAQLQVNQNLPSFMRASALNYFHQSQKFAQLNSASLGLSARRELSLIQVNLGMDVENIFGQPFTAKLGAMEFNTIRDAWALSPLNEQTAINAEENFTLTQSLTSSVLASNGLKQMSGTQAYSAPRLFQLASESAIPILTIRSSGTATQETFDALDLTLDAITRDYLLQALNKGKQVSVTRDPISLSGAQYTPIFILDTSTGDAQFMHFSPLQNLSQLSQASLPLDASYKLKDILLGSRALPKELHDFALNWMAGIADASFSMGVAYLPAILYANNYFTPATPSVENKVQVDSLSLTTAAISFIGRIDEISSRPALININLPSAYLSPNDDGNNDFFTMQGGSPRSSSWNLRVTDSQGQEVRILSQDDNQTPDTSNPDQINLDWDLKDSSGSLLVDGPYSYKMTAFGEGSGASTFSGDFTVDNTAPQAELQVIQEQVNGQTLTRLTGTADDANLYFWQLEILDTEGQPVLAPYDGMSAIINNGFGLLDSSLLANGTYSARLSVMDQANNLSIVTQSESITINNPAVDNTPPNLSANSPVFTPNQLLSGQIPLKVKAFDSSGITLIEVKLDGQVIHSVNNSELDTFIDSANIAEGPHKLDIRAVDGSGLESQLDQASFITSQLAQDTIAPQVSFSISSATNPAQDALTYSITAKDNIAVAYLQILVDGQSHKTIQDPAQTENGVLDISNLSPGSHTLAVLAVDSSGNRSLSQPLNFESASTKEDTVAPSLQLSLAQNSTGIYVGSLAMQATATDASGIKLLELYVGEQLIKSLDSPLPASFAHVLDLTIFADGIHTLKLLSTDNFGNTSELTKDIEVSATAPDTTSPSLALTYPSTSSAWSGTIKVKATAQDNVGVKLLKILVNDATLTQLQDPQPAELIQALDTTKLEDGTHTFQVVASDEAGNSSSTAKITFTVDQSADQLAPQFSLTWAGFNFDSRNPQKSHRLEQTQSDNSLLTISAWDNVDVNEIRVLIDGINIVSKRGESLTEFIDLQSLADGAHSLTVEIQDQAGNINSDFRLFFDVKTDFEAPTISLDHDVEDLLNPVKGNINLAMTAKDNKNLSHVELILNGQVFSTLPFESATELVNQDNTLSYLFSTLFNTGDLDDANHSLKARAYDLAGNFADSANLNFSTYNPVANFKVSPDYVDPNVAAQITASANFKKEQNWTLTFTGDDAPAAISGSGSNLNEIIPVTGLQDGNYSVTLSVEGIQEDFTKDFTINLLTGPPVATVTNIPNNLRIREGFFDLKGTANDPDAEDAVSYRVIIYDREGNEISNATPYPRNDQGWFEGRVTSGDLGKVDLTLLRNGAYALQLQVKGGPNSIYSTKYPFFLESALKIGQFGFSQQDLILPVAGLPLSVIRTYNSLNPKKGDFGYGWTWSITDIEMELSENRGFVQNADGDNINVRTGGDRNVTITLPDGRRTTFEFSYEERGSFFKYYFAKFTAAPGVYATLRTTTEEQFVALPGGLQYWQGGGPSTDNESYEFGSYTLTMKDGTQYRIDRPKENEDYILYDDGTSGTVITRGDATLKQITDRNGNKVEFNDSSIDHYNASGEKTKSIDFVRNTKGLVSAIYDPNAQESAGNAGGSPASYTYEYDSNDRLIAVNQLVTAGTAPDGSDSIYRTTRYKYDNASFPNYITEIVDPRGISPMKTEYDASGRIIATIDASGNRIVMDHNLVDKSETIYDRLGNPTIHNYDNRGNVLSTIDSQGNKTVRTYDSLNNELTVTDALGNKTVMTYDSKGNQRTITDPLGNVTTFTYDANGNQLTTTDALGNKTTNKYSGSNLVNSTNALGQKTTNKYDGNGNLQSTLDALDNVTATFGYNGSNLTSLTDASGIIRGFSYDGNGDQTGSAFTWKNPKDPSDVREVRTKTIYDGARQVIKTIDPQGNESTTKYNDFGKPFETVDSLGNKTVTIYDYRGNVIETQYPDGTVTRTFYDKAGRAVASTDRHLASALKVRGSRTVYNSIGQVARSERLDDIKIVIQAKVVNSINTFESVVVSTGSVISSSSTIYDKAGRVAESTNADGQKTRFEYDKAGRQVAVVDALGNRSKNEYDKLGRRVKAIDALKRETVFEYDVLSRLVKTIYPDATFTSTAYNTLGQRVSETDQTGKVKKFEYDIQGRLIAVELPEVLNPETNVRVKPKYIYDYNVYGNLDSITDPKGRITSFTYDQFGRQLSRKMPSANTESKVYDTLGRMKYAVDFKGQIMGYSYDNLGRTTDKKYYANLNAYNSDLVDKTVSMEYDELGRVDNMTDERGITDYTYSIDGRLMAIASPEGTLNYEYYEATGRKKRTYTQNSDQRYVYDELGRLEVVAVHKKNGVTLTTPEETIYVYNELGLREGIIYSNGVMSTYDYNSMNQLTDIAHITSAEEVLASYKYELRADGRRAEVLEKRKEASGVLSQTSIVYTYDELNRLTKEASISNADDATFITNYEYDIVGNRTKKASASDVIDYSYNISDQLVTEASTAEGTTSYGYDVTGAMVSKTRGLERSTFEYGYDNRMEKAQIKRYEDDKFVESNVEYVYNQNGTRVRTRNAYSVDGSSAGDDEHLQLVDEANFTGYSQVFEEYKDGALSTSYVIGDDVLAQSKGGIDSHLLYDGHGSTRLITGNDAGIQERYSFDAYGMMLGGNSGLTNGTQTSLLYSGEMYDNALQQQYLRARYYDQNTASFNRLDPFAGDELEPQSFNKYGYVHGDPVNAIDPSGLFSIAEFGATTGGMAILSGVFAGTITGVLGVMNGLSANQIITEVAISFGAGMLAVLFAPVGIALLALGLTQIALQIGNTDFAGRGGFNIAVGIVVAILVLAFLRVRGKTLMPNSGSAPSSNSTSLQKFYPDNNGFTGKISEKFLYKGDTINRYGGSDYSRFFSPKGIKDFERALPPGVGAQKLRTFEVLKPFPVQSGRVAPAFNELGGGTQFVTPLNLKALVDKGILKEVIK</sequence>
<feature type="transmembrane region" description="Helical" evidence="1">
    <location>
        <begin position="3423"/>
        <end position="3445"/>
    </location>
</feature>
<protein>
    <submittedName>
        <fullName evidence="6">Ig-like domain-containing protein</fullName>
    </submittedName>
</protein>
<organism evidence="6 7">
    <name type="scientific">Lentisphaera profundi</name>
    <dbReference type="NCBI Taxonomy" id="1658616"/>
    <lineage>
        <taxon>Bacteria</taxon>
        <taxon>Pseudomonadati</taxon>
        <taxon>Lentisphaerota</taxon>
        <taxon>Lentisphaeria</taxon>
        <taxon>Lentisphaerales</taxon>
        <taxon>Lentisphaeraceae</taxon>
        <taxon>Lentisphaera</taxon>
    </lineage>
</organism>
<dbReference type="Pfam" id="PF17957">
    <property type="entry name" value="Big_7"/>
    <property type="match status" value="1"/>
</dbReference>
<dbReference type="Pfam" id="PF20148">
    <property type="entry name" value="DUF6531"/>
    <property type="match status" value="1"/>
</dbReference>
<dbReference type="InterPro" id="IPR050708">
    <property type="entry name" value="T6SS_VgrG/RHS"/>
</dbReference>
<dbReference type="NCBIfam" id="TIGR03696">
    <property type="entry name" value="Rhs_assc_core"/>
    <property type="match status" value="1"/>
</dbReference>
<evidence type="ECO:0000313" key="6">
    <source>
        <dbReference type="EMBL" id="WDE97667.1"/>
    </source>
</evidence>
<dbReference type="SUPFAM" id="SSF54001">
    <property type="entry name" value="Cysteine proteinases"/>
    <property type="match status" value="1"/>
</dbReference>
<dbReference type="PANTHER" id="PTHR32305">
    <property type="match status" value="1"/>
</dbReference>
<dbReference type="NCBIfam" id="TIGR01643">
    <property type="entry name" value="YD_repeat_2x"/>
    <property type="match status" value="7"/>
</dbReference>